<dbReference type="SMART" id="SM00966">
    <property type="entry name" value="SpoVT_AbrB"/>
    <property type="match status" value="1"/>
</dbReference>
<dbReference type="AlphaFoldDB" id="A0A2T5DF78"/>
<dbReference type="Proteomes" id="UP000244022">
    <property type="component" value="Unassembled WGS sequence"/>
</dbReference>
<dbReference type="GO" id="GO:0003677">
    <property type="term" value="F:DNA binding"/>
    <property type="evidence" value="ECO:0007669"/>
    <property type="project" value="InterPro"/>
</dbReference>
<gene>
    <name evidence="2" type="ORF">C6N14_03135</name>
</gene>
<comment type="caution">
    <text evidence="2">The sequence shown here is derived from an EMBL/GenBank/DDBJ whole genome shotgun (WGS) entry which is preliminary data.</text>
</comment>
<dbReference type="EMBL" id="PYGR01000007">
    <property type="protein sequence ID" value="PTO36734.1"/>
    <property type="molecule type" value="Genomic_DNA"/>
</dbReference>
<protein>
    <submittedName>
        <fullName evidence="2">PbsX family transcriptional regulator</fullName>
    </submittedName>
</protein>
<reference evidence="2 3" key="1">
    <citation type="submission" date="2018-03" db="EMBL/GenBank/DDBJ databases">
        <title>Draft genome sequences of four Enterococcus mundtii strains isolated from beef slaughterhouses in Kenya.</title>
        <authorList>
            <person name="Wambui J."/>
            <person name="Stevens M."/>
            <person name="Njage P."/>
            <person name="Stephan R."/>
            <person name="Tasara T."/>
        </authorList>
    </citation>
    <scope>NUCLEOTIDE SEQUENCE [LARGE SCALE GENOMIC DNA]</scope>
    <source>
        <strain evidence="2 3">H18-EM</strain>
    </source>
</reference>
<feature type="domain" description="SpoVT-AbrB" evidence="1">
    <location>
        <begin position="7"/>
        <end position="56"/>
    </location>
</feature>
<dbReference type="SUPFAM" id="SSF89447">
    <property type="entry name" value="AbrB/MazE/MraZ-like"/>
    <property type="match status" value="1"/>
</dbReference>
<proteinExistence type="predicted"/>
<evidence type="ECO:0000313" key="3">
    <source>
        <dbReference type="Proteomes" id="UP000244022"/>
    </source>
</evidence>
<dbReference type="Gene3D" id="2.10.260.10">
    <property type="match status" value="1"/>
</dbReference>
<name>A0A2T5DF78_ENTMU</name>
<sequence length="90" mass="10441">MEMLPIKKLGNSNGLRLPKYIMKYLEIHTEDKVKIIQEEKNGKKRLIIEAATPENEWTIEQLFANYKEERTHVALQDLGETVGNENGEND</sequence>
<accession>A0A2T5DF78</accession>
<evidence type="ECO:0000313" key="2">
    <source>
        <dbReference type="EMBL" id="PTO36734.1"/>
    </source>
</evidence>
<dbReference type="InterPro" id="IPR037914">
    <property type="entry name" value="SpoVT-AbrB_sf"/>
</dbReference>
<organism evidence="2 3">
    <name type="scientific">Enterococcus mundtii</name>
    <dbReference type="NCBI Taxonomy" id="53346"/>
    <lineage>
        <taxon>Bacteria</taxon>
        <taxon>Bacillati</taxon>
        <taxon>Bacillota</taxon>
        <taxon>Bacilli</taxon>
        <taxon>Lactobacillales</taxon>
        <taxon>Enterococcaceae</taxon>
        <taxon>Enterococcus</taxon>
    </lineage>
</organism>
<evidence type="ECO:0000259" key="1">
    <source>
        <dbReference type="SMART" id="SM00966"/>
    </source>
</evidence>
<dbReference type="InterPro" id="IPR007159">
    <property type="entry name" value="SpoVT-AbrB_dom"/>
</dbReference>
<dbReference type="RefSeq" id="WP_108145527.1">
    <property type="nucleotide sequence ID" value="NZ_PYGR01000007.1"/>
</dbReference>